<dbReference type="InterPro" id="IPR037523">
    <property type="entry name" value="VOC_core"/>
</dbReference>
<feature type="domain" description="VOC" evidence="1">
    <location>
        <begin position="7"/>
        <end position="149"/>
    </location>
</feature>
<dbReference type="Pfam" id="PF00903">
    <property type="entry name" value="Glyoxalase"/>
    <property type="match status" value="1"/>
</dbReference>
<dbReference type="Proteomes" id="UP001355653">
    <property type="component" value="Unassembled WGS sequence"/>
</dbReference>
<sequence length="175" mass="20148">MKIISQGASEVVLEVKNMKRAVDFWSGKLGFPIVQEWGYNDGQFTEKGNEIWATWLYIGGPTRLGLWLPRNFNREERTEKESSISSWNGLFDEGGIHVHMALFVGVNEIEQAITILNDKGIDNKIVTRGIHKRVYFKDTEDNVIEFYTQSMEEDYSMRLSQGTLKYVEIQTDSVT</sequence>
<dbReference type="RefSeq" id="WP_127458779.1">
    <property type="nucleotide sequence ID" value="NZ_JAROBY010000116.1"/>
</dbReference>
<evidence type="ECO:0000313" key="2">
    <source>
        <dbReference type="EMBL" id="MEB4799287.1"/>
    </source>
</evidence>
<dbReference type="PROSITE" id="PS51819">
    <property type="entry name" value="VOC"/>
    <property type="match status" value="1"/>
</dbReference>
<dbReference type="EMBL" id="JAROBY010000116">
    <property type="protein sequence ID" value="MEB4799287.1"/>
    <property type="molecule type" value="Genomic_DNA"/>
</dbReference>
<comment type="caution">
    <text evidence="2">The sequence shown here is derived from an EMBL/GenBank/DDBJ whole genome shotgun (WGS) entry which is preliminary data.</text>
</comment>
<protein>
    <submittedName>
        <fullName evidence="2">VOC family protein</fullName>
    </submittedName>
</protein>
<dbReference type="InterPro" id="IPR029068">
    <property type="entry name" value="Glyas_Bleomycin-R_OHBP_Dase"/>
</dbReference>
<accession>A0ABU6DNB8</accession>
<dbReference type="Gene3D" id="3.10.180.10">
    <property type="entry name" value="2,3-Dihydroxybiphenyl 1,2-Dioxygenase, domain 1"/>
    <property type="match status" value="1"/>
</dbReference>
<gene>
    <name evidence="2" type="ORF">P5G65_36085</name>
</gene>
<dbReference type="SUPFAM" id="SSF54593">
    <property type="entry name" value="Glyoxalase/Bleomycin resistance protein/Dihydroxybiphenyl dioxygenase"/>
    <property type="match status" value="1"/>
</dbReference>
<organism evidence="2 3">
    <name type="scientific">Paenibacillus chondroitinus</name>
    <dbReference type="NCBI Taxonomy" id="59842"/>
    <lineage>
        <taxon>Bacteria</taxon>
        <taxon>Bacillati</taxon>
        <taxon>Bacillota</taxon>
        <taxon>Bacilli</taxon>
        <taxon>Bacillales</taxon>
        <taxon>Paenibacillaceae</taxon>
        <taxon>Paenibacillus</taxon>
    </lineage>
</organism>
<name>A0ABU6DNB8_9BACL</name>
<reference evidence="2 3" key="1">
    <citation type="submission" date="2023-03" db="EMBL/GenBank/DDBJ databases">
        <title>Bacillus Genome Sequencing.</title>
        <authorList>
            <person name="Dunlap C."/>
        </authorList>
    </citation>
    <scope>NUCLEOTIDE SEQUENCE [LARGE SCALE GENOMIC DNA]</scope>
    <source>
        <strain evidence="2 3">NRS-1351</strain>
    </source>
</reference>
<dbReference type="InterPro" id="IPR004360">
    <property type="entry name" value="Glyas_Fos-R_dOase_dom"/>
</dbReference>
<keyword evidence="3" id="KW-1185">Reference proteome</keyword>
<dbReference type="CDD" id="cd06587">
    <property type="entry name" value="VOC"/>
    <property type="match status" value="1"/>
</dbReference>
<proteinExistence type="predicted"/>
<evidence type="ECO:0000259" key="1">
    <source>
        <dbReference type="PROSITE" id="PS51819"/>
    </source>
</evidence>
<evidence type="ECO:0000313" key="3">
    <source>
        <dbReference type="Proteomes" id="UP001355653"/>
    </source>
</evidence>